<dbReference type="Pfam" id="PF13499">
    <property type="entry name" value="EF-hand_7"/>
    <property type="match status" value="1"/>
</dbReference>
<dbReference type="CDD" id="cd00051">
    <property type="entry name" value="EFh"/>
    <property type="match status" value="1"/>
</dbReference>
<dbReference type="PROSITE" id="PS50222">
    <property type="entry name" value="EF_HAND_2"/>
    <property type="match status" value="2"/>
</dbReference>
<evidence type="ECO:0000256" key="7">
    <source>
        <dbReference type="ARBA" id="ARBA00024334"/>
    </source>
</evidence>
<dbReference type="PROSITE" id="PS00018">
    <property type="entry name" value="EF_HAND_1"/>
    <property type="match status" value="2"/>
</dbReference>
<dbReference type="AlphaFoldDB" id="A0A8S1N2Y5"/>
<keyword evidence="6" id="KW-0067">ATP-binding</keyword>
<feature type="domain" description="Protein kinase" evidence="9">
    <location>
        <begin position="89"/>
        <end position="355"/>
    </location>
</feature>
<dbReference type="OrthoDB" id="26525at2759"/>
<dbReference type="Proteomes" id="UP000692954">
    <property type="component" value="Unassembled WGS sequence"/>
</dbReference>
<feature type="compositionally biased region" description="Basic and acidic residues" evidence="8">
    <location>
        <begin position="11"/>
        <end position="32"/>
    </location>
</feature>
<dbReference type="PROSITE" id="PS50011">
    <property type="entry name" value="PROTEIN_KINASE_DOM"/>
    <property type="match status" value="1"/>
</dbReference>
<keyword evidence="2" id="KW-0723">Serine/threonine-protein kinase</keyword>
<evidence type="ECO:0000256" key="6">
    <source>
        <dbReference type="ARBA" id="ARBA00022840"/>
    </source>
</evidence>
<evidence type="ECO:0000256" key="2">
    <source>
        <dbReference type="ARBA" id="ARBA00022527"/>
    </source>
</evidence>
<gene>
    <name evidence="11" type="ORF">PSON_ATCC_30995.1.T0460080</name>
</gene>
<evidence type="ECO:0000256" key="3">
    <source>
        <dbReference type="ARBA" id="ARBA00022679"/>
    </source>
</evidence>
<dbReference type="InterPro" id="IPR050205">
    <property type="entry name" value="CDPK_Ser/Thr_kinases"/>
</dbReference>
<protein>
    <recommendedName>
        <fullName evidence="13">Calcium-dependent protein kinase</fullName>
    </recommendedName>
</protein>
<evidence type="ECO:0000313" key="12">
    <source>
        <dbReference type="Proteomes" id="UP000692954"/>
    </source>
</evidence>
<proteinExistence type="inferred from homology"/>
<comment type="caution">
    <text evidence="11">The sequence shown here is derived from an EMBL/GenBank/DDBJ whole genome shotgun (WGS) entry which is preliminary data.</text>
</comment>
<name>A0A8S1N2Y5_9CILI</name>
<evidence type="ECO:0000259" key="10">
    <source>
        <dbReference type="PROSITE" id="PS50222"/>
    </source>
</evidence>
<keyword evidence="5" id="KW-0418">Kinase</keyword>
<dbReference type="PANTHER" id="PTHR24349">
    <property type="entry name" value="SERINE/THREONINE-PROTEIN KINASE"/>
    <property type="match status" value="1"/>
</dbReference>
<evidence type="ECO:0000256" key="5">
    <source>
        <dbReference type="ARBA" id="ARBA00022777"/>
    </source>
</evidence>
<feature type="region of interest" description="Disordered" evidence="8">
    <location>
        <begin position="1"/>
        <end position="32"/>
    </location>
</feature>
<dbReference type="InterPro" id="IPR018247">
    <property type="entry name" value="EF_Hand_1_Ca_BS"/>
</dbReference>
<reference evidence="11" key="1">
    <citation type="submission" date="2021-01" db="EMBL/GenBank/DDBJ databases">
        <authorList>
            <consortium name="Genoscope - CEA"/>
            <person name="William W."/>
        </authorList>
    </citation>
    <scope>NUCLEOTIDE SEQUENCE</scope>
</reference>
<evidence type="ECO:0000256" key="4">
    <source>
        <dbReference type="ARBA" id="ARBA00022741"/>
    </source>
</evidence>
<dbReference type="InterPro" id="IPR002048">
    <property type="entry name" value="EF_hand_dom"/>
</dbReference>
<sequence>MGICSAKRQHNLKDKEHTEQNTKQSPHNEKTQDIQRLVNSERTIKTIKPIANSPNQVKSKFAATPSTRQPKHMVWADQIVQNTGYRGTLKTWITIKNVQFSKYYTMLKNDQFHCRIKLNDQIVLVQHNLSGKIMLAEMIKKTQQGNQLIESIVQTQLNHPNLIRIFEIFQDCHNYQIIHDFCNGSILSSNIHTSIYTQKQAALIFKQIIDIVKHLHQYNENHGGLTLASFQMCNQSNSNFIKLVDFKPIYLKSYISEKEIYHYMSPEAIKFPELYTPERDVWSIGIILFQMLTGEYPFKGKNKEEVFENIRNYSLLEDLNHNSLPSECIDLIKKFLKLDPNKRIKLNQALNDHWLKHNIETQYEEQKLIVKQLDDNHALNFLQCCLLQFMISTFQADQEQFFYQLFGQFDINHDGKISKQDLTIAYIKHFNNLQEVKEHVDAVFQRIDLNKNGEIDFQEFLIGAIHKETIITEQNLQEAFKILSDREGYITLTKMSSLYHNKRQLLKQQFSVYENNQMNFKEFQQLMFNAL</sequence>
<keyword evidence="12" id="KW-1185">Reference proteome</keyword>
<keyword evidence="4" id="KW-0547">Nucleotide-binding</keyword>
<accession>A0A8S1N2Y5</accession>
<evidence type="ECO:0000256" key="8">
    <source>
        <dbReference type="SAM" id="MobiDB-lite"/>
    </source>
</evidence>
<dbReference type="SMART" id="SM00054">
    <property type="entry name" value="EFh"/>
    <property type="match status" value="2"/>
</dbReference>
<evidence type="ECO:0000313" key="11">
    <source>
        <dbReference type="EMBL" id="CAD8084106.1"/>
    </source>
</evidence>
<feature type="domain" description="EF-hand" evidence="10">
    <location>
        <begin position="435"/>
        <end position="470"/>
    </location>
</feature>
<organism evidence="11 12">
    <name type="scientific">Paramecium sonneborni</name>
    <dbReference type="NCBI Taxonomy" id="65129"/>
    <lineage>
        <taxon>Eukaryota</taxon>
        <taxon>Sar</taxon>
        <taxon>Alveolata</taxon>
        <taxon>Ciliophora</taxon>
        <taxon>Intramacronucleata</taxon>
        <taxon>Oligohymenophorea</taxon>
        <taxon>Peniculida</taxon>
        <taxon>Parameciidae</taxon>
        <taxon>Paramecium</taxon>
    </lineage>
</organism>
<keyword evidence="3" id="KW-0808">Transferase</keyword>
<feature type="domain" description="EF-hand" evidence="10">
    <location>
        <begin position="397"/>
        <end position="432"/>
    </location>
</feature>
<dbReference type="GO" id="GO:0004674">
    <property type="term" value="F:protein serine/threonine kinase activity"/>
    <property type="evidence" value="ECO:0007669"/>
    <property type="project" value="UniProtKB-KW"/>
</dbReference>
<dbReference type="EMBL" id="CAJJDN010000046">
    <property type="protein sequence ID" value="CAD8084106.1"/>
    <property type="molecule type" value="Genomic_DNA"/>
</dbReference>
<evidence type="ECO:0000259" key="9">
    <source>
        <dbReference type="PROSITE" id="PS50011"/>
    </source>
</evidence>
<comment type="similarity">
    <text evidence="7">Belongs to the protein kinase superfamily. Ser/Thr protein kinase family. CDPK subfamily.</text>
</comment>
<evidence type="ECO:0008006" key="13">
    <source>
        <dbReference type="Google" id="ProtNLM"/>
    </source>
</evidence>
<evidence type="ECO:0000256" key="1">
    <source>
        <dbReference type="ARBA" id="ARBA00001946"/>
    </source>
</evidence>
<dbReference type="InterPro" id="IPR000719">
    <property type="entry name" value="Prot_kinase_dom"/>
</dbReference>
<dbReference type="GO" id="GO:0005509">
    <property type="term" value="F:calcium ion binding"/>
    <property type="evidence" value="ECO:0007669"/>
    <property type="project" value="InterPro"/>
</dbReference>
<dbReference type="GO" id="GO:0005524">
    <property type="term" value="F:ATP binding"/>
    <property type="evidence" value="ECO:0007669"/>
    <property type="project" value="UniProtKB-KW"/>
</dbReference>
<comment type="cofactor">
    <cofactor evidence="1">
        <name>Mg(2+)</name>
        <dbReference type="ChEBI" id="CHEBI:18420"/>
    </cofactor>
</comment>
<dbReference type="Pfam" id="PF00069">
    <property type="entry name" value="Pkinase"/>
    <property type="match status" value="1"/>
</dbReference>